<dbReference type="AlphaFoldDB" id="A0A699H2C3"/>
<protein>
    <recommendedName>
        <fullName evidence="2">F-box associated domain-containing protein</fullName>
    </recommendedName>
</protein>
<gene>
    <name evidence="1" type="ORF">Tci_276696</name>
</gene>
<evidence type="ECO:0000313" key="1">
    <source>
        <dbReference type="EMBL" id="GEX04721.1"/>
    </source>
</evidence>
<organism evidence="1">
    <name type="scientific">Tanacetum cinerariifolium</name>
    <name type="common">Dalmatian daisy</name>
    <name type="synonym">Chrysanthemum cinerariifolium</name>
    <dbReference type="NCBI Taxonomy" id="118510"/>
    <lineage>
        <taxon>Eukaryota</taxon>
        <taxon>Viridiplantae</taxon>
        <taxon>Streptophyta</taxon>
        <taxon>Embryophyta</taxon>
        <taxon>Tracheophyta</taxon>
        <taxon>Spermatophyta</taxon>
        <taxon>Magnoliopsida</taxon>
        <taxon>eudicotyledons</taxon>
        <taxon>Gunneridae</taxon>
        <taxon>Pentapetalae</taxon>
        <taxon>asterids</taxon>
        <taxon>campanulids</taxon>
        <taxon>Asterales</taxon>
        <taxon>Asteraceae</taxon>
        <taxon>Asteroideae</taxon>
        <taxon>Anthemideae</taxon>
        <taxon>Anthemidinae</taxon>
        <taxon>Tanacetum</taxon>
    </lineage>
</organism>
<comment type="caution">
    <text evidence="1">The sequence shown here is derived from an EMBL/GenBank/DDBJ whole genome shotgun (WGS) entry which is preliminary data.</text>
</comment>
<dbReference type="EMBL" id="BKCJ010086713">
    <property type="protein sequence ID" value="GEX04721.1"/>
    <property type="molecule type" value="Genomic_DNA"/>
</dbReference>
<name>A0A699H2C3_TANCI</name>
<proteinExistence type="predicted"/>
<reference evidence="1" key="1">
    <citation type="journal article" date="2019" name="Sci. Rep.">
        <title>Draft genome of Tanacetum cinerariifolium, the natural source of mosquito coil.</title>
        <authorList>
            <person name="Yamashiro T."/>
            <person name="Shiraishi A."/>
            <person name="Satake H."/>
            <person name="Nakayama K."/>
        </authorList>
    </citation>
    <scope>NUCLEOTIDE SEQUENCE</scope>
</reference>
<sequence>MLDSSNRWRIVSLDLAKDTYGEVFQSEYDGKGHNALTLGVLGELLCVLCNYSESRVVDVWVMKVYEVKDSWTKVFYIPYPADIWWDQCLDPLCISIDGKDLLKFGSKLLVYDSKDSSSIMIDKLDRRRQVCICLKVSKAMGVRSMGISFRTELQEKFASRRHVIQLLEKVCGSVSLLILLIRCLVVGDLRNGYLPYGGSGWLICDVWFSFELLVVEYGGVPEIYLLVRILVLRMWMRMCLREMLVYQQDQVWDKNWLSECLVVLDYEMEFVFHHIRHVCNSDTNLKQSKKEKTNGNIDNGNIDSLENDWRYMAENKNHGKHKYLLRGKLACKEQVHRPTITVVSEQKSSEATKEEKILGLTKGDGEEIKRCYISYMDVFTSYYKIARAPHIPTKVKEDSESLVSYQWNMDRTSAPKAVQKENEKLEHFRIKLEDETDCNI</sequence>
<evidence type="ECO:0008006" key="2">
    <source>
        <dbReference type="Google" id="ProtNLM"/>
    </source>
</evidence>
<accession>A0A699H2C3</accession>